<accession>A0ABV2IZK7</accession>
<dbReference type="Proteomes" id="UP001549047">
    <property type="component" value="Unassembled WGS sequence"/>
</dbReference>
<evidence type="ECO:0000313" key="2">
    <source>
        <dbReference type="EMBL" id="MET3613937.1"/>
    </source>
</evidence>
<protein>
    <submittedName>
        <fullName evidence="2">Rod binding domain-containing protein</fullName>
    </submittedName>
</protein>
<keyword evidence="3" id="KW-1185">Reference proteome</keyword>
<reference evidence="2 3" key="1">
    <citation type="submission" date="2024-06" db="EMBL/GenBank/DDBJ databases">
        <title>Genomic Encyclopedia of Type Strains, Phase IV (KMG-IV): sequencing the most valuable type-strain genomes for metagenomic binning, comparative biology and taxonomic classification.</title>
        <authorList>
            <person name="Goeker M."/>
        </authorList>
    </citation>
    <scope>NUCLEOTIDE SEQUENCE [LARGE SCALE GENOMIC DNA]</scope>
    <source>
        <strain evidence="2 3">DSM 29780</strain>
    </source>
</reference>
<proteinExistence type="predicted"/>
<dbReference type="Pfam" id="PF10135">
    <property type="entry name" value="Rod-binding"/>
    <property type="match status" value="1"/>
</dbReference>
<gene>
    <name evidence="2" type="ORF">ABID16_002266</name>
</gene>
<comment type="caution">
    <text evidence="2">The sequence shown here is derived from an EMBL/GenBank/DDBJ whole genome shotgun (WGS) entry which is preliminary data.</text>
</comment>
<sequence>MAISPPSDIVMDVVNAADPTRVQEAQEKLRTQTATLAAARLTRQDQGFATDVASLDKTLGMRLDRTNAPHTLDTKTVSGDAQTPETYRKFEAMVLQNFLKYMMPNDSEDVYGKGMAGDIWKSMSAEQIANSIAKRGGIGIADHMMRGGIYDEGLKPKDHAEESGRINNIASTIAAQQQRVGLADLLPGTDAKTKG</sequence>
<dbReference type="InterPro" id="IPR019301">
    <property type="entry name" value="Flagellar_prot_FlgJ_N"/>
</dbReference>
<evidence type="ECO:0000313" key="3">
    <source>
        <dbReference type="Proteomes" id="UP001549047"/>
    </source>
</evidence>
<name>A0ABV2IZK7_9HYPH</name>
<evidence type="ECO:0000259" key="1">
    <source>
        <dbReference type="Pfam" id="PF10135"/>
    </source>
</evidence>
<dbReference type="EMBL" id="JBEPMB010000002">
    <property type="protein sequence ID" value="MET3613937.1"/>
    <property type="molecule type" value="Genomic_DNA"/>
</dbReference>
<organism evidence="2 3">
    <name type="scientific">Rhizobium aquaticum</name>
    <dbReference type="NCBI Taxonomy" id="1549636"/>
    <lineage>
        <taxon>Bacteria</taxon>
        <taxon>Pseudomonadati</taxon>
        <taxon>Pseudomonadota</taxon>
        <taxon>Alphaproteobacteria</taxon>
        <taxon>Hyphomicrobiales</taxon>
        <taxon>Rhizobiaceae</taxon>
        <taxon>Rhizobium/Agrobacterium group</taxon>
        <taxon>Rhizobium</taxon>
    </lineage>
</organism>
<dbReference type="RefSeq" id="WP_354556431.1">
    <property type="nucleotide sequence ID" value="NZ_JBEPMB010000002.1"/>
</dbReference>
<feature type="domain" description="Flagellar protein FlgJ N-terminal" evidence="1">
    <location>
        <begin position="107"/>
        <end position="146"/>
    </location>
</feature>